<dbReference type="Pfam" id="PF13912">
    <property type="entry name" value="zf-C2H2_6"/>
    <property type="match status" value="1"/>
</dbReference>
<accession>A0AAE1A7M6</accession>
<evidence type="ECO:0000313" key="14">
    <source>
        <dbReference type="Proteomes" id="UP001283361"/>
    </source>
</evidence>
<keyword evidence="5" id="KW-0862">Zinc</keyword>
<gene>
    <name evidence="13" type="ORF">RRG08_002434</name>
</gene>
<keyword evidence="4 9" id="KW-0863">Zinc-finger</keyword>
<reference evidence="13" key="1">
    <citation type="journal article" date="2023" name="G3 (Bethesda)">
        <title>A reference genome for the long-term kleptoplast-retaining sea slug Elysia crispata morphotype clarki.</title>
        <authorList>
            <person name="Eastman K.E."/>
            <person name="Pendleton A.L."/>
            <person name="Shaikh M.A."/>
            <person name="Suttiyut T."/>
            <person name="Ogas R."/>
            <person name="Tomko P."/>
            <person name="Gavelis G."/>
            <person name="Widhalm J.R."/>
            <person name="Wisecaver J.H."/>
        </authorList>
    </citation>
    <scope>NUCLEOTIDE SEQUENCE</scope>
    <source>
        <strain evidence="13">ECLA1</strain>
    </source>
</reference>
<dbReference type="FunFam" id="3.30.160.60:FF:000099">
    <property type="entry name" value="Zinc finger protein 79"/>
    <property type="match status" value="1"/>
</dbReference>
<dbReference type="GO" id="GO:0000981">
    <property type="term" value="F:DNA-binding transcription factor activity, RNA polymerase II-specific"/>
    <property type="evidence" value="ECO:0007669"/>
    <property type="project" value="TreeGrafter"/>
</dbReference>
<feature type="compositionally biased region" description="Basic and acidic residues" evidence="10">
    <location>
        <begin position="381"/>
        <end position="393"/>
    </location>
</feature>
<evidence type="ECO:0000256" key="6">
    <source>
        <dbReference type="ARBA" id="ARBA00023015"/>
    </source>
</evidence>
<dbReference type="PANTHER" id="PTHR24394:SF29">
    <property type="entry name" value="MYONEURIN"/>
    <property type="match status" value="1"/>
</dbReference>
<feature type="compositionally biased region" description="Polar residues" evidence="10">
    <location>
        <begin position="264"/>
        <end position="274"/>
    </location>
</feature>
<evidence type="ECO:0000256" key="5">
    <source>
        <dbReference type="ARBA" id="ARBA00022833"/>
    </source>
</evidence>
<keyword evidence="14" id="KW-1185">Reference proteome</keyword>
<feature type="domain" description="C2H2-type" evidence="12">
    <location>
        <begin position="1052"/>
        <end position="1079"/>
    </location>
</feature>
<dbReference type="SMART" id="SM00355">
    <property type="entry name" value="ZnF_C2H2"/>
    <property type="match status" value="7"/>
</dbReference>
<organism evidence="13 14">
    <name type="scientific">Elysia crispata</name>
    <name type="common">lettuce slug</name>
    <dbReference type="NCBI Taxonomy" id="231223"/>
    <lineage>
        <taxon>Eukaryota</taxon>
        <taxon>Metazoa</taxon>
        <taxon>Spiralia</taxon>
        <taxon>Lophotrochozoa</taxon>
        <taxon>Mollusca</taxon>
        <taxon>Gastropoda</taxon>
        <taxon>Heterobranchia</taxon>
        <taxon>Euthyneura</taxon>
        <taxon>Panpulmonata</taxon>
        <taxon>Sacoglossa</taxon>
        <taxon>Placobranchoidea</taxon>
        <taxon>Plakobranchidae</taxon>
        <taxon>Elysia</taxon>
    </lineage>
</organism>
<feature type="region of interest" description="Disordered" evidence="10">
    <location>
        <begin position="914"/>
        <end position="954"/>
    </location>
</feature>
<dbReference type="InterPro" id="IPR000210">
    <property type="entry name" value="BTB/POZ_dom"/>
</dbReference>
<keyword evidence="8" id="KW-0539">Nucleus</keyword>
<sequence length="1183" mass="129661">MDSALHYTSVSHAHTLVGNINKMRLATNLCDVTVVVGNFRIMAHRVVLSACTPYFYQMFYTTPKPPSEYRLDNVDETAFLKIIEFCYTSAISVTPELAWPLLSAAALVELPEICGLCCDLLASDLSLSTCLAMHLSAARLSQTAAAQLLKASSQFLEENATELSTSQQLFDLSEQELVELFKSLSQSSALACIKLATSWLSRSEASIQTKVVDQLKQNCPYFDDDLTDFATQILALSSVKNPCVNGKDDKLEGSSSTTSSAWSNLTFDKSSMSPHQKDSGYTEALKRTDKVSKEDEQQHMCVGCGDTFDSSAELLAHRKRECEDESDQAPQLKEISLPEGTTKDEQKVCMKQITDGGSSENLNQTDTVPEETNVSGASDSCHGKETCPSKEEGLSGYIEGNSQANDLGESGSLAAENLSKSSGSVESTEDKRAPESLDANDSNNNDINAKFTIDADSSDDIDVVNDDDIDFDFNEKLGKRMEKSNRGYGGGRHAYPVYADRQRLRQDDAVCLKCQFCGISVFDDEEELQTHWKEVHGVCQDTSQQHTESDANAGLHQSVDVNAGLQSYLKRSYCDEEDQEMDAGGSLKKLAKQPKLDESNGEHGSQSLQVKKEFLEDSETKLSSEQWLAKYEGQQRAKVGQDGNMAGFLQYMQQYELAKWYMDQGFSYCNLCMVYHAKNSECPKSLINTRHISRDAQDLSSFNNNEGVLDLKREQNHQEQESKGFNGTDIENVGKGKKPSANVCEEEEEEEGPLDMSKTSQDFTSSSAQYSTRHHSAKPAAEAQKERSSHQSQDSQYLSQHQVELAKYYSCMMAAVAAVSVSPSGGNTDTVQYGLAGPYSGSVPSGFAHSALYMPPSASSTSDGLNKMAMGTGYQNTNSAHIGGPEINIYDTSVGSSPLSSLSNKAYGKHFKVPSDVSPYSPQPTPAFHRKQQNFHSAAHSLQDSSSEESHVGSLNASASTSSFLLPAGDVTGTNQSSSNGKSQSRRKPSSRQGFPCTVCNRVFSYQAALFTHMRVHSPSARTYQCQLCHQTFDRAPDLKVHVCPNGVEKPYVCPSCGQTFAKNIHLKRHLATHSGLKPYPCWVCGKRFSRSDHLKRHTQSIHAGSRPHGCQLCGKEFVRKYELNKHMLTHTNVVAGEQGEDTAALPANHQPQTSPKNLREATIGSPRPLTMHLPVTCSTVSS</sequence>
<dbReference type="InterPro" id="IPR013087">
    <property type="entry name" value="Znf_C2H2_type"/>
</dbReference>
<evidence type="ECO:0000256" key="10">
    <source>
        <dbReference type="SAM" id="MobiDB-lite"/>
    </source>
</evidence>
<feature type="region of interest" description="Disordered" evidence="10">
    <location>
        <begin position="264"/>
        <end position="283"/>
    </location>
</feature>
<dbReference type="SUPFAM" id="SSF54695">
    <property type="entry name" value="POZ domain"/>
    <property type="match status" value="1"/>
</dbReference>
<dbReference type="SUPFAM" id="SSF57667">
    <property type="entry name" value="beta-beta-alpha zinc fingers"/>
    <property type="match status" value="2"/>
</dbReference>
<feature type="compositionally biased region" description="Polar residues" evidence="10">
    <location>
        <begin position="355"/>
        <end position="378"/>
    </location>
</feature>
<proteinExistence type="predicted"/>
<dbReference type="Pfam" id="PF00096">
    <property type="entry name" value="zf-C2H2"/>
    <property type="match status" value="3"/>
</dbReference>
<comment type="subcellular location">
    <subcellularLocation>
        <location evidence="1">Nucleus</location>
    </subcellularLocation>
</comment>
<dbReference type="Gene3D" id="3.30.160.60">
    <property type="entry name" value="Classic Zinc Finger"/>
    <property type="match status" value="4"/>
</dbReference>
<keyword evidence="6" id="KW-0805">Transcription regulation</keyword>
<dbReference type="GO" id="GO:0005634">
    <property type="term" value="C:nucleus"/>
    <property type="evidence" value="ECO:0007669"/>
    <property type="project" value="UniProtKB-SubCell"/>
</dbReference>
<feature type="domain" description="C2H2-type" evidence="12">
    <location>
        <begin position="1024"/>
        <end position="1051"/>
    </location>
</feature>
<feature type="region of interest" description="Disordered" evidence="10">
    <location>
        <begin position="966"/>
        <end position="993"/>
    </location>
</feature>
<dbReference type="EMBL" id="JAWDGP010002483">
    <property type="protein sequence ID" value="KAK3782798.1"/>
    <property type="molecule type" value="Genomic_DNA"/>
</dbReference>
<dbReference type="FunFam" id="3.30.160.60:FF:000624">
    <property type="entry name" value="zinc finger protein 697"/>
    <property type="match status" value="1"/>
</dbReference>
<evidence type="ECO:0000256" key="8">
    <source>
        <dbReference type="ARBA" id="ARBA00023242"/>
    </source>
</evidence>
<evidence type="ECO:0000256" key="4">
    <source>
        <dbReference type="ARBA" id="ARBA00022771"/>
    </source>
</evidence>
<dbReference type="GO" id="GO:0008270">
    <property type="term" value="F:zinc ion binding"/>
    <property type="evidence" value="ECO:0007669"/>
    <property type="project" value="UniProtKB-KW"/>
</dbReference>
<dbReference type="InterPro" id="IPR036236">
    <property type="entry name" value="Znf_C2H2_sf"/>
</dbReference>
<comment type="caution">
    <text evidence="13">The sequence shown here is derived from an EMBL/GenBank/DDBJ whole genome shotgun (WGS) entry which is preliminary data.</text>
</comment>
<feature type="compositionally biased region" description="Acidic residues" evidence="10">
    <location>
        <begin position="744"/>
        <end position="753"/>
    </location>
</feature>
<keyword evidence="2" id="KW-0479">Metal-binding</keyword>
<dbReference type="AlphaFoldDB" id="A0AAE1A7M6"/>
<feature type="domain" description="BTB" evidence="11">
    <location>
        <begin position="30"/>
        <end position="95"/>
    </location>
</feature>
<feature type="compositionally biased region" description="Polar residues" evidence="10">
    <location>
        <begin position="757"/>
        <end position="771"/>
    </location>
</feature>
<dbReference type="SMART" id="SM00225">
    <property type="entry name" value="BTB"/>
    <property type="match status" value="1"/>
</dbReference>
<feature type="compositionally biased region" description="Polar residues" evidence="10">
    <location>
        <begin position="934"/>
        <end position="945"/>
    </location>
</feature>
<keyword evidence="3" id="KW-0677">Repeat</keyword>
<dbReference type="FunFam" id="3.30.160.60:FF:000446">
    <property type="entry name" value="Zinc finger protein"/>
    <property type="match status" value="1"/>
</dbReference>
<protein>
    <submittedName>
        <fullName evidence="13">Uncharacterized protein</fullName>
    </submittedName>
</protein>
<evidence type="ECO:0000256" key="9">
    <source>
        <dbReference type="PROSITE-ProRule" id="PRU00042"/>
    </source>
</evidence>
<feature type="region of interest" description="Disordered" evidence="10">
    <location>
        <begin position="714"/>
        <end position="798"/>
    </location>
</feature>
<feature type="compositionally biased region" description="Polar residues" evidence="10">
    <location>
        <begin position="972"/>
        <end position="981"/>
    </location>
</feature>
<dbReference type="PROSITE" id="PS50097">
    <property type="entry name" value="BTB"/>
    <property type="match status" value="1"/>
</dbReference>
<dbReference type="Pfam" id="PF00651">
    <property type="entry name" value="BTB"/>
    <property type="match status" value="1"/>
</dbReference>
<evidence type="ECO:0000256" key="2">
    <source>
        <dbReference type="ARBA" id="ARBA00022723"/>
    </source>
</evidence>
<evidence type="ECO:0000313" key="13">
    <source>
        <dbReference type="EMBL" id="KAK3782798.1"/>
    </source>
</evidence>
<dbReference type="Proteomes" id="UP001283361">
    <property type="component" value="Unassembled WGS sequence"/>
</dbReference>
<keyword evidence="7" id="KW-0804">Transcription</keyword>
<feature type="region of interest" description="Disordered" evidence="10">
    <location>
        <begin position="1145"/>
        <end position="1166"/>
    </location>
</feature>
<feature type="domain" description="C2H2-type" evidence="12">
    <location>
        <begin position="995"/>
        <end position="1022"/>
    </location>
</feature>
<evidence type="ECO:0000259" key="11">
    <source>
        <dbReference type="PROSITE" id="PS50097"/>
    </source>
</evidence>
<dbReference type="PANTHER" id="PTHR24394">
    <property type="entry name" value="ZINC FINGER PROTEIN"/>
    <property type="match status" value="1"/>
</dbReference>
<dbReference type="PROSITE" id="PS50157">
    <property type="entry name" value="ZINC_FINGER_C2H2_2"/>
    <property type="match status" value="6"/>
</dbReference>
<dbReference type="InterPro" id="IPR011333">
    <property type="entry name" value="SKP1/BTB/POZ_sf"/>
</dbReference>
<evidence type="ECO:0000259" key="12">
    <source>
        <dbReference type="PROSITE" id="PS50157"/>
    </source>
</evidence>
<evidence type="ECO:0000256" key="3">
    <source>
        <dbReference type="ARBA" id="ARBA00022737"/>
    </source>
</evidence>
<dbReference type="Gene3D" id="3.30.710.10">
    <property type="entry name" value="Potassium Channel Kv1.1, Chain A"/>
    <property type="match status" value="1"/>
</dbReference>
<feature type="domain" description="C2H2-type" evidence="12">
    <location>
        <begin position="299"/>
        <end position="330"/>
    </location>
</feature>
<name>A0AAE1A7M6_9GAST</name>
<feature type="domain" description="C2H2-type" evidence="12">
    <location>
        <begin position="1109"/>
        <end position="1136"/>
    </location>
</feature>
<evidence type="ECO:0000256" key="1">
    <source>
        <dbReference type="ARBA" id="ARBA00004123"/>
    </source>
</evidence>
<evidence type="ECO:0000256" key="7">
    <source>
        <dbReference type="ARBA" id="ARBA00023163"/>
    </source>
</evidence>
<feature type="region of interest" description="Disordered" evidence="10">
    <location>
        <begin position="319"/>
        <end position="446"/>
    </location>
</feature>
<dbReference type="PROSITE" id="PS00028">
    <property type="entry name" value="ZINC_FINGER_C2H2_1"/>
    <property type="match status" value="4"/>
</dbReference>
<feature type="domain" description="C2H2-type" evidence="12">
    <location>
        <begin position="1080"/>
        <end position="1108"/>
    </location>
</feature>